<protein>
    <submittedName>
        <fullName evidence="3">Uncharacterized protein</fullName>
    </submittedName>
</protein>
<feature type="compositionally biased region" description="Low complexity" evidence="1">
    <location>
        <begin position="54"/>
        <end position="69"/>
    </location>
</feature>
<sequence>MHPLSGGVMAAIVSAVIVAVVLLGVVVLCIRQWRKRRRAQLHVLPPRARVPADTTTTLPPSPPSAGEASAPRRRYMSSSMDFDLPRSRDDIDIHWSSFRV</sequence>
<evidence type="ECO:0000313" key="3">
    <source>
        <dbReference type="EMBL" id="KAK1608165.1"/>
    </source>
</evidence>
<dbReference type="AlphaFoldDB" id="A0AAD8VKJ7"/>
<keyword evidence="2" id="KW-0472">Membrane</keyword>
<reference evidence="3" key="1">
    <citation type="submission" date="2023-07" db="EMBL/GenBank/DDBJ databases">
        <title>A chromosome-level genome assembly of Lolium multiflorum.</title>
        <authorList>
            <person name="Chen Y."/>
            <person name="Copetti D."/>
            <person name="Kolliker R."/>
            <person name="Studer B."/>
        </authorList>
    </citation>
    <scope>NUCLEOTIDE SEQUENCE</scope>
    <source>
        <strain evidence="3">02402/16</strain>
        <tissue evidence="3">Leaf</tissue>
    </source>
</reference>
<evidence type="ECO:0000313" key="4">
    <source>
        <dbReference type="Proteomes" id="UP001231189"/>
    </source>
</evidence>
<proteinExistence type="predicted"/>
<evidence type="ECO:0000256" key="2">
    <source>
        <dbReference type="SAM" id="Phobius"/>
    </source>
</evidence>
<evidence type="ECO:0000256" key="1">
    <source>
        <dbReference type="SAM" id="MobiDB-lite"/>
    </source>
</evidence>
<accession>A0AAD8VKJ7</accession>
<organism evidence="3 4">
    <name type="scientific">Lolium multiflorum</name>
    <name type="common">Italian ryegrass</name>
    <name type="synonym">Lolium perenne subsp. multiflorum</name>
    <dbReference type="NCBI Taxonomy" id="4521"/>
    <lineage>
        <taxon>Eukaryota</taxon>
        <taxon>Viridiplantae</taxon>
        <taxon>Streptophyta</taxon>
        <taxon>Embryophyta</taxon>
        <taxon>Tracheophyta</taxon>
        <taxon>Spermatophyta</taxon>
        <taxon>Magnoliopsida</taxon>
        <taxon>Liliopsida</taxon>
        <taxon>Poales</taxon>
        <taxon>Poaceae</taxon>
        <taxon>BOP clade</taxon>
        <taxon>Pooideae</taxon>
        <taxon>Poodae</taxon>
        <taxon>Poeae</taxon>
        <taxon>Poeae Chloroplast Group 2 (Poeae type)</taxon>
        <taxon>Loliodinae</taxon>
        <taxon>Loliinae</taxon>
        <taxon>Lolium</taxon>
    </lineage>
</organism>
<keyword evidence="2" id="KW-0812">Transmembrane</keyword>
<keyword evidence="4" id="KW-1185">Reference proteome</keyword>
<name>A0AAD8VKJ7_LOLMU</name>
<keyword evidence="2" id="KW-1133">Transmembrane helix</keyword>
<comment type="caution">
    <text evidence="3">The sequence shown here is derived from an EMBL/GenBank/DDBJ whole genome shotgun (WGS) entry which is preliminary data.</text>
</comment>
<gene>
    <name evidence="3" type="ORF">QYE76_031838</name>
</gene>
<dbReference type="EMBL" id="JAUUTY010000007">
    <property type="protein sequence ID" value="KAK1608165.1"/>
    <property type="molecule type" value="Genomic_DNA"/>
</dbReference>
<dbReference type="Proteomes" id="UP001231189">
    <property type="component" value="Unassembled WGS sequence"/>
</dbReference>
<feature type="transmembrane region" description="Helical" evidence="2">
    <location>
        <begin position="6"/>
        <end position="30"/>
    </location>
</feature>
<feature type="region of interest" description="Disordered" evidence="1">
    <location>
        <begin position="50"/>
        <end position="73"/>
    </location>
</feature>